<dbReference type="Proteomes" id="UP000198729">
    <property type="component" value="Unassembled WGS sequence"/>
</dbReference>
<evidence type="ECO:0000259" key="3">
    <source>
        <dbReference type="PROSITE" id="PS01031"/>
    </source>
</evidence>
<feature type="domain" description="SHSP" evidence="3">
    <location>
        <begin position="32"/>
        <end position="144"/>
    </location>
</feature>
<evidence type="ECO:0000256" key="2">
    <source>
        <dbReference type="RuleBase" id="RU003616"/>
    </source>
</evidence>
<dbReference type="Gene3D" id="2.60.40.790">
    <property type="match status" value="1"/>
</dbReference>
<protein>
    <submittedName>
        <fullName evidence="4">Heat shock protein Hsp20</fullName>
    </submittedName>
</protein>
<dbReference type="PANTHER" id="PTHR11527">
    <property type="entry name" value="HEAT-SHOCK PROTEIN 20 FAMILY MEMBER"/>
    <property type="match status" value="1"/>
</dbReference>
<dbReference type="InterPro" id="IPR031107">
    <property type="entry name" value="Small_HSP"/>
</dbReference>
<evidence type="ECO:0000313" key="4">
    <source>
        <dbReference type="EMBL" id="SCZ86673.1"/>
    </source>
</evidence>
<dbReference type="EMBL" id="FMWO01000073">
    <property type="protein sequence ID" value="SCZ86673.1"/>
    <property type="molecule type" value="Genomic_DNA"/>
</dbReference>
<name>A0A1G5SHJ2_9PROT</name>
<sequence length="145" mass="16059">MAVTRYEPWGLLTQLQRELERVRDDAAGNGSSATAEWAPAVDIKEEADKFVLHADLPGVKPEEIDVSMENGVLTIKGEKQTEAKTEKEGYKRVERTFGSFYRRFSLPDTANPDAISAASKHGVLEITIPKRESVQPKKISVTASE</sequence>
<dbReference type="Pfam" id="PF00011">
    <property type="entry name" value="HSP20"/>
    <property type="match status" value="1"/>
</dbReference>
<comment type="similarity">
    <text evidence="1 2">Belongs to the small heat shock protein (HSP20) family.</text>
</comment>
<keyword evidence="5" id="KW-1185">Reference proteome</keyword>
<evidence type="ECO:0000313" key="5">
    <source>
        <dbReference type="Proteomes" id="UP000198729"/>
    </source>
</evidence>
<dbReference type="SUPFAM" id="SSF49764">
    <property type="entry name" value="HSP20-like chaperones"/>
    <property type="match status" value="1"/>
</dbReference>
<dbReference type="PROSITE" id="PS01031">
    <property type="entry name" value="SHSP"/>
    <property type="match status" value="1"/>
</dbReference>
<proteinExistence type="inferred from homology"/>
<dbReference type="InterPro" id="IPR002068">
    <property type="entry name" value="A-crystallin/Hsp20_dom"/>
</dbReference>
<dbReference type="OrthoDB" id="9808910at2"/>
<dbReference type="AlphaFoldDB" id="A0A1G5SHJ2"/>
<keyword evidence="4" id="KW-0346">Stress response</keyword>
<dbReference type="InterPro" id="IPR008978">
    <property type="entry name" value="HSP20-like_chaperone"/>
</dbReference>
<evidence type="ECO:0000256" key="1">
    <source>
        <dbReference type="PROSITE-ProRule" id="PRU00285"/>
    </source>
</evidence>
<reference evidence="4 5" key="1">
    <citation type="submission" date="2016-10" db="EMBL/GenBank/DDBJ databases">
        <authorList>
            <person name="de Groot N.N."/>
        </authorList>
    </citation>
    <scope>NUCLEOTIDE SEQUENCE [LARGE SCALE GENOMIC DNA]</scope>
    <source>
        <strain evidence="4">1</strain>
    </source>
</reference>
<dbReference type="CDD" id="cd06464">
    <property type="entry name" value="ACD_sHsps-like"/>
    <property type="match status" value="1"/>
</dbReference>
<dbReference type="STRING" id="51642.NSMM_630034"/>
<dbReference type="RefSeq" id="WP_090287862.1">
    <property type="nucleotide sequence ID" value="NZ_FMWO01000073.1"/>
</dbReference>
<accession>A0A1G5SHJ2</accession>
<gene>
    <name evidence="4" type="ORF">NSMM_630034</name>
</gene>
<organism evidence="4 5">
    <name type="scientific">Nitrosomonas mobilis</name>
    <dbReference type="NCBI Taxonomy" id="51642"/>
    <lineage>
        <taxon>Bacteria</taxon>
        <taxon>Pseudomonadati</taxon>
        <taxon>Pseudomonadota</taxon>
        <taxon>Betaproteobacteria</taxon>
        <taxon>Nitrosomonadales</taxon>
        <taxon>Nitrosomonadaceae</taxon>
        <taxon>Nitrosomonas</taxon>
    </lineage>
</organism>